<dbReference type="PANTHER" id="PTHR33568">
    <property type="entry name" value="DNA POLYMERASE"/>
    <property type="match status" value="1"/>
</dbReference>
<dbReference type="AlphaFoldDB" id="A0A386TYJ6"/>
<sequence>MGGKTSHSNRTEKDSKVLIPYLLCWYDGAEGIKKSYWIKDYSNFESLVEAAFKDICCKKYDNYKIYFHNFANFDSTFIINILSNLGHLKPTIHNNNLISLSFNYRSYHLTFKDSYLLLPSSLAKLSKSFNILDIKGTFPVLLNDIEYSGSVPSFKYFAGITMEEYKNYDSLFNLSFGNLGEGGIRSKSWDFKSEAIKYCFNDCISLYQILDKFSKLINDQFGLNIHKYPTLPSLSFAIWRKNYLKDWKIPTLTGKIYSDIKESYTGGAVDMYIPSAEAKELIYCYDVNSLYPSVMKDSPVPIGQTTYFEGNIRKFKPDAFGFFYCEVETPDLKHPIIQIHDKNKSGGISTLAPLGKFNFMLFSEEMDNARRLGYKFNIKWGYYFDKGLVFKDIINDLYNIRISYPKSDPMNYIAKILMNSLYGRFGMTDNFGDIKIIKKKYYDKFEDKNIDNILDIRDLGNNYLIDLKKDRLNTILDNGSESHSINIAIASSITAYARIHMSKFKNSPDYKLFYTDTDSIYINKPLPDYLVSSSAKQELGKMKLEMIGEKAVFLAPKVYALLLSFGRTQPKDNIFTSPYPFFSCRRKGGRRRKAILLTLLLKLKVVQRV</sequence>
<evidence type="ECO:0000256" key="1">
    <source>
        <dbReference type="ARBA" id="ARBA00005755"/>
    </source>
</evidence>
<evidence type="ECO:0000313" key="10">
    <source>
        <dbReference type="EMBL" id="AYE93167.1"/>
    </source>
</evidence>
<geneLocation type="mitochondrion" evidence="11"/>
<evidence type="ECO:0000256" key="7">
    <source>
        <dbReference type="ARBA" id="ARBA00049244"/>
    </source>
</evidence>
<dbReference type="InterPro" id="IPR004868">
    <property type="entry name" value="DNA-dir_DNA_pol_B_mt/vir"/>
</dbReference>
<organism evidence="11">
    <name type="scientific">Tephrocybe rancida</name>
    <dbReference type="NCBI Taxonomy" id="117070"/>
    <lineage>
        <taxon>Eukaryota</taxon>
        <taxon>Fungi</taxon>
        <taxon>Dikarya</taxon>
        <taxon>Basidiomycota</taxon>
        <taxon>Agaricomycotina</taxon>
        <taxon>Agaricomycetes</taxon>
        <taxon>Agaricomycetidae</taxon>
        <taxon>Agaricales</taxon>
        <taxon>Tricholomatineae</taxon>
        <taxon>Lyophyllaceae</taxon>
        <taxon>Tephrocybe</taxon>
    </lineage>
</organism>
<evidence type="ECO:0000256" key="8">
    <source>
        <dbReference type="RuleBase" id="RU000442"/>
    </source>
</evidence>
<accession>A0A386TYJ6</accession>
<dbReference type="EMBL" id="MH725794">
    <property type="protein sequence ID" value="AYE93167.1"/>
    <property type="molecule type" value="Genomic_DNA"/>
</dbReference>
<keyword evidence="6 8" id="KW-0238">DNA-binding</keyword>
<dbReference type="InterPro" id="IPR043502">
    <property type="entry name" value="DNA/RNA_pol_sf"/>
</dbReference>
<dbReference type="Gene3D" id="3.90.1600.10">
    <property type="entry name" value="Palm domain of DNA polymerase"/>
    <property type="match status" value="2"/>
</dbReference>
<evidence type="ECO:0000313" key="11">
    <source>
        <dbReference type="EMBL" id="AYE93168.1"/>
    </source>
</evidence>
<evidence type="ECO:0000256" key="6">
    <source>
        <dbReference type="ARBA" id="ARBA00023125"/>
    </source>
</evidence>
<dbReference type="GO" id="GO:0000166">
    <property type="term" value="F:nucleotide binding"/>
    <property type="evidence" value="ECO:0007669"/>
    <property type="project" value="InterPro"/>
</dbReference>
<evidence type="ECO:0000256" key="3">
    <source>
        <dbReference type="ARBA" id="ARBA00022695"/>
    </source>
</evidence>
<dbReference type="InterPro" id="IPR023211">
    <property type="entry name" value="DNA_pol_palm_dom_sf"/>
</dbReference>
<evidence type="ECO:0000256" key="2">
    <source>
        <dbReference type="ARBA" id="ARBA00022679"/>
    </source>
</evidence>
<keyword evidence="4 8" id="KW-0235">DNA replication</keyword>
<keyword evidence="2 8" id="KW-0808">Transferase</keyword>
<proteinExistence type="inferred from homology"/>
<keyword evidence="11" id="KW-0496">Mitochondrion</keyword>
<keyword evidence="5 8" id="KW-0239">DNA-directed DNA polymerase</keyword>
<dbReference type="Gene3D" id="1.10.287.690">
    <property type="entry name" value="Helix hairpin bin"/>
    <property type="match status" value="1"/>
</dbReference>
<dbReference type="InterPro" id="IPR017964">
    <property type="entry name" value="DNA-dir_DNA_pol_B_CS"/>
</dbReference>
<dbReference type="PANTHER" id="PTHR33568:SF3">
    <property type="entry name" value="DNA-DIRECTED DNA POLYMERASE"/>
    <property type="match status" value="1"/>
</dbReference>
<dbReference type="OrthoDB" id="2448307at2759"/>
<comment type="catalytic activity">
    <reaction evidence="7 8">
        <text>DNA(n) + a 2'-deoxyribonucleoside 5'-triphosphate = DNA(n+1) + diphosphate</text>
        <dbReference type="Rhea" id="RHEA:22508"/>
        <dbReference type="Rhea" id="RHEA-COMP:17339"/>
        <dbReference type="Rhea" id="RHEA-COMP:17340"/>
        <dbReference type="ChEBI" id="CHEBI:33019"/>
        <dbReference type="ChEBI" id="CHEBI:61560"/>
        <dbReference type="ChEBI" id="CHEBI:173112"/>
        <dbReference type="EC" id="2.7.7.7"/>
    </reaction>
</comment>
<evidence type="ECO:0000256" key="4">
    <source>
        <dbReference type="ARBA" id="ARBA00022705"/>
    </source>
</evidence>
<dbReference type="SUPFAM" id="SSF53098">
    <property type="entry name" value="Ribonuclease H-like"/>
    <property type="match status" value="1"/>
</dbReference>
<dbReference type="GO" id="GO:0006260">
    <property type="term" value="P:DNA replication"/>
    <property type="evidence" value="ECO:0007669"/>
    <property type="project" value="UniProtKB-KW"/>
</dbReference>
<dbReference type="InterPro" id="IPR012337">
    <property type="entry name" value="RNaseH-like_sf"/>
</dbReference>
<dbReference type="Gene3D" id="3.30.420.10">
    <property type="entry name" value="Ribonuclease H-like superfamily/Ribonuclease H"/>
    <property type="match status" value="1"/>
</dbReference>
<dbReference type="GO" id="GO:0003677">
    <property type="term" value="F:DNA binding"/>
    <property type="evidence" value="ECO:0007669"/>
    <property type="project" value="UniProtKB-KW"/>
</dbReference>
<dbReference type="SUPFAM" id="SSF56672">
    <property type="entry name" value="DNA/RNA polymerases"/>
    <property type="match status" value="1"/>
</dbReference>
<dbReference type="InterPro" id="IPR006172">
    <property type="entry name" value="DNA-dir_DNA_pol_B"/>
</dbReference>
<dbReference type="GO" id="GO:0003887">
    <property type="term" value="F:DNA-directed DNA polymerase activity"/>
    <property type="evidence" value="ECO:0007669"/>
    <property type="project" value="UniProtKB-KW"/>
</dbReference>
<dbReference type="EC" id="2.7.7.7" evidence="8"/>
<dbReference type="PROSITE" id="PS00116">
    <property type="entry name" value="DNA_POLYMERASE_B"/>
    <property type="match status" value="1"/>
</dbReference>
<dbReference type="SMART" id="SM00486">
    <property type="entry name" value="POLBc"/>
    <property type="match status" value="1"/>
</dbReference>
<dbReference type="EMBL" id="MH725794">
    <property type="protein sequence ID" value="AYE93168.1"/>
    <property type="molecule type" value="Genomic_DNA"/>
</dbReference>
<dbReference type="PRINTS" id="PR00106">
    <property type="entry name" value="DNAPOLB"/>
</dbReference>
<comment type="similarity">
    <text evidence="1 8">Belongs to the DNA polymerase type-B family.</text>
</comment>
<dbReference type="Pfam" id="PF03175">
    <property type="entry name" value="DNA_pol_B_2"/>
    <property type="match status" value="1"/>
</dbReference>
<evidence type="ECO:0000259" key="9">
    <source>
        <dbReference type="Pfam" id="PF03175"/>
    </source>
</evidence>
<dbReference type="InterPro" id="IPR036397">
    <property type="entry name" value="RNaseH_sf"/>
</dbReference>
<evidence type="ECO:0000256" key="5">
    <source>
        <dbReference type="ARBA" id="ARBA00022932"/>
    </source>
</evidence>
<protein>
    <recommendedName>
        <fullName evidence="8">DNA polymerase</fullName>
        <ecNumber evidence="8">2.7.7.7</ecNumber>
    </recommendedName>
</protein>
<gene>
    <name evidence="10" type="ORF">DXG01_000012</name>
    <name evidence="11" type="ORF">DXG01_000013</name>
</gene>
<feature type="domain" description="DNA-directed DNA polymerase family B mitochondria/virus" evidence="9">
    <location>
        <begin position="57"/>
        <end position="507"/>
    </location>
</feature>
<name>A0A386TYJ6_9AGAR</name>
<reference evidence="11" key="1">
    <citation type="submission" date="2018-08" db="EMBL/GenBank/DDBJ databases">
        <title>Comparative mitochondrial genomics of the basidiomycete Termitomyces.</title>
        <authorList>
            <person name="Nieuwenhuis M."/>
        </authorList>
    </citation>
    <scope>NUCLEOTIDE SEQUENCE</scope>
    <source>
        <strain evidence="11">TRssc25</strain>
    </source>
</reference>
<keyword evidence="3 8" id="KW-0548">Nucleotidyltransferase</keyword>